<dbReference type="EMBL" id="NGQC01000041">
    <property type="protein sequence ID" value="OYT03020.1"/>
    <property type="molecule type" value="Genomic_DNA"/>
</dbReference>
<reference evidence="2" key="2">
    <citation type="submission" date="2017-05" db="EMBL/GenBank/DDBJ databases">
        <authorList>
            <person name="Song R."/>
            <person name="Chenine A.L."/>
            <person name="Ruprecht R.M."/>
        </authorList>
    </citation>
    <scope>NUCLEOTIDE SEQUENCE [LARGE SCALE GENOMIC DNA]</scope>
    <source>
        <strain evidence="2">103v</strain>
    </source>
</reference>
<comment type="caution">
    <text evidence="2">The sequence shown here is derived from an EMBL/GenBank/DDBJ whole genome shotgun (WGS) entry which is preliminary data.</text>
</comment>
<reference evidence="1 4" key="4">
    <citation type="submission" date="2019-11" db="EMBL/GenBank/DDBJ databases">
        <title>Draft genome sequence of 12 host-associated Lactobacillus reuteri rodent strains.</title>
        <authorList>
            <person name="Zhang S."/>
            <person name="Ozcam M."/>
            <person name="Van Pijkeren J.P."/>
        </authorList>
    </citation>
    <scope>NUCLEOTIDE SEQUENCE [LARGE SCALE GENOMIC DNA]</scope>
    <source>
        <strain evidence="1 4">Lr4020</strain>
    </source>
</reference>
<proteinExistence type="predicted"/>
<sequence>MLNLKNAYFTGDDEFPVLHEQSKNFKRPFQMIRFSDRKDASLNDAICFYEWDQKFARRLEDDRLSKLIFEFKRAGSIVQPDYSIFADDPLILQKMAVFNKNRVACELQSCGIEIIPNLRWGDQRSFKFAFAGIPKHQVCAIGTYGQVRNKEKRYLFEMGLEEALTQVEPKEVLIYGCMPSSIFSPYKSVTNFYQYNNWQISLFDKKVG</sequence>
<dbReference type="RefSeq" id="WP_094504430.1">
    <property type="nucleotide sequence ID" value="NZ_NGPH01000032.1"/>
</dbReference>
<evidence type="ECO:0000313" key="1">
    <source>
        <dbReference type="EMBL" id="MRH09092.1"/>
    </source>
</evidence>
<gene>
    <name evidence="2" type="ORF">CBG21_06840</name>
    <name evidence="1" type="ORF">GIX81_06470</name>
</gene>
<dbReference type="EMBL" id="WJNA01000012">
    <property type="protein sequence ID" value="MRH09092.1"/>
    <property type="molecule type" value="Genomic_DNA"/>
</dbReference>
<accession>A0A256VIJ9</accession>
<protein>
    <submittedName>
        <fullName evidence="1">DUF4417 domain-containing protein</fullName>
    </submittedName>
</protein>
<dbReference type="InterPro" id="IPR025530">
    <property type="entry name" value="DUF4417"/>
</dbReference>
<evidence type="ECO:0000313" key="3">
    <source>
        <dbReference type="Proteomes" id="UP000216122"/>
    </source>
</evidence>
<evidence type="ECO:0000313" key="2">
    <source>
        <dbReference type="EMBL" id="OYT03020.1"/>
    </source>
</evidence>
<evidence type="ECO:0000313" key="4">
    <source>
        <dbReference type="Proteomes" id="UP000472879"/>
    </source>
</evidence>
<name>A0A256VIJ9_LIMRT</name>
<dbReference type="Proteomes" id="UP000472879">
    <property type="component" value="Unassembled WGS sequence"/>
</dbReference>
<reference evidence="2 3" key="3">
    <citation type="submission" date="2017-09" db="EMBL/GenBank/DDBJ databases">
        <title>Tripartite evolution among Lactobacillus johnsonii, Lactobacillus taiwanensis, Lactobacillus reuteri and their rodent host.</title>
        <authorList>
            <person name="Wang T."/>
            <person name="Knowles S."/>
            <person name="Cheng C."/>
        </authorList>
    </citation>
    <scope>NUCLEOTIDE SEQUENCE [LARGE SCALE GENOMIC DNA]</scope>
    <source>
        <strain evidence="2 3">103v</strain>
    </source>
</reference>
<dbReference type="Pfam" id="PF14386">
    <property type="entry name" value="DUF4417"/>
    <property type="match status" value="1"/>
</dbReference>
<organism evidence="2 3">
    <name type="scientific">Limosilactobacillus reuteri</name>
    <name type="common">Lactobacillus reuteri</name>
    <dbReference type="NCBI Taxonomy" id="1598"/>
    <lineage>
        <taxon>Bacteria</taxon>
        <taxon>Bacillati</taxon>
        <taxon>Bacillota</taxon>
        <taxon>Bacilli</taxon>
        <taxon>Lactobacillales</taxon>
        <taxon>Lactobacillaceae</taxon>
        <taxon>Limosilactobacillus</taxon>
    </lineage>
</organism>
<reference evidence="3" key="1">
    <citation type="submission" date="2017-05" db="EMBL/GenBank/DDBJ databases">
        <authorList>
            <person name="Lin X.B."/>
            <person name="Stothard P."/>
            <person name="Tasseva G."/>
            <person name="Walter J."/>
        </authorList>
    </citation>
    <scope>NUCLEOTIDE SEQUENCE [LARGE SCALE GENOMIC DNA]</scope>
    <source>
        <strain evidence="3">103v</strain>
    </source>
</reference>
<dbReference type="AlphaFoldDB" id="A0A256VIJ9"/>
<dbReference type="Proteomes" id="UP000216122">
    <property type="component" value="Unassembled WGS sequence"/>
</dbReference>